<dbReference type="CDD" id="cd02440">
    <property type="entry name" value="AdoMet_MTases"/>
    <property type="match status" value="1"/>
</dbReference>
<keyword evidence="6" id="KW-0949">S-adenosyl-L-methionine</keyword>
<evidence type="ECO:0000256" key="4">
    <source>
        <dbReference type="ARBA" id="ARBA00022603"/>
    </source>
</evidence>
<gene>
    <name evidence="8" type="ORF">SAMN06295970_12716</name>
</gene>
<name>A0ABY1QPV4_9BURK</name>
<keyword evidence="4 8" id="KW-0489">Methyltransferase</keyword>
<proteinExistence type="predicted"/>
<dbReference type="Pfam" id="PF02390">
    <property type="entry name" value="Methyltransf_4"/>
    <property type="match status" value="1"/>
</dbReference>
<reference evidence="8 9" key="1">
    <citation type="submission" date="2017-05" db="EMBL/GenBank/DDBJ databases">
        <authorList>
            <person name="Varghese N."/>
            <person name="Submissions S."/>
        </authorList>
    </citation>
    <scope>NUCLEOTIDE SEQUENCE [LARGE SCALE GENOMIC DNA]</scope>
    <source>
        <strain evidence="8 9">DSM 26001</strain>
    </source>
</reference>
<evidence type="ECO:0000256" key="1">
    <source>
        <dbReference type="ARBA" id="ARBA00000142"/>
    </source>
</evidence>
<dbReference type="GO" id="GO:0008168">
    <property type="term" value="F:methyltransferase activity"/>
    <property type="evidence" value="ECO:0007669"/>
    <property type="project" value="UniProtKB-KW"/>
</dbReference>
<comment type="caution">
    <text evidence="8">The sequence shown here is derived from an EMBL/GenBank/DDBJ whole genome shotgun (WGS) entry which is preliminary data.</text>
</comment>
<accession>A0ABY1QPV4</accession>
<dbReference type="EC" id="2.1.1.33" evidence="3"/>
<dbReference type="PROSITE" id="PS51625">
    <property type="entry name" value="SAM_MT_TRMB"/>
    <property type="match status" value="1"/>
</dbReference>
<dbReference type="PANTHER" id="PTHR23417:SF14">
    <property type="entry name" value="PENTACOTRIPEPTIDE-REPEAT REGION OF PRORP DOMAIN-CONTAINING PROTEIN"/>
    <property type="match status" value="1"/>
</dbReference>
<dbReference type="GO" id="GO:0032259">
    <property type="term" value="P:methylation"/>
    <property type="evidence" value="ECO:0007669"/>
    <property type="project" value="UniProtKB-KW"/>
</dbReference>
<dbReference type="PANTHER" id="PTHR23417">
    <property type="entry name" value="3-DEOXY-D-MANNO-OCTULOSONIC-ACID TRANSFERASE/TRNA GUANINE-N 7 - -METHYLTRANSFERASE"/>
    <property type="match status" value="1"/>
</dbReference>
<dbReference type="SUPFAM" id="SSF53335">
    <property type="entry name" value="S-adenosyl-L-methionine-dependent methyltransferases"/>
    <property type="match status" value="1"/>
</dbReference>
<dbReference type="Proteomes" id="UP001158049">
    <property type="component" value="Unassembled WGS sequence"/>
</dbReference>
<keyword evidence="7" id="KW-0819">tRNA processing</keyword>
<dbReference type="InterPro" id="IPR029063">
    <property type="entry name" value="SAM-dependent_MTases_sf"/>
</dbReference>
<dbReference type="EMBL" id="FXUL01000027">
    <property type="protein sequence ID" value="SMP77740.1"/>
    <property type="molecule type" value="Genomic_DNA"/>
</dbReference>
<evidence type="ECO:0000256" key="3">
    <source>
        <dbReference type="ARBA" id="ARBA00011977"/>
    </source>
</evidence>
<dbReference type="RefSeq" id="WP_283444960.1">
    <property type="nucleotide sequence ID" value="NZ_FXUL01000027.1"/>
</dbReference>
<evidence type="ECO:0000256" key="2">
    <source>
        <dbReference type="ARBA" id="ARBA00003015"/>
    </source>
</evidence>
<dbReference type="InterPro" id="IPR003358">
    <property type="entry name" value="tRNA_(Gua-N-7)_MeTrfase_Trmb"/>
</dbReference>
<evidence type="ECO:0000256" key="7">
    <source>
        <dbReference type="ARBA" id="ARBA00022694"/>
    </source>
</evidence>
<evidence type="ECO:0000256" key="5">
    <source>
        <dbReference type="ARBA" id="ARBA00022679"/>
    </source>
</evidence>
<comment type="catalytic activity">
    <reaction evidence="1">
        <text>guanosine(46) in tRNA + S-adenosyl-L-methionine = N(7)-methylguanosine(46) in tRNA + S-adenosyl-L-homocysteine</text>
        <dbReference type="Rhea" id="RHEA:42708"/>
        <dbReference type="Rhea" id="RHEA-COMP:10188"/>
        <dbReference type="Rhea" id="RHEA-COMP:10189"/>
        <dbReference type="ChEBI" id="CHEBI:57856"/>
        <dbReference type="ChEBI" id="CHEBI:59789"/>
        <dbReference type="ChEBI" id="CHEBI:74269"/>
        <dbReference type="ChEBI" id="CHEBI:74480"/>
        <dbReference type="EC" id="2.1.1.33"/>
    </reaction>
</comment>
<keyword evidence="5" id="KW-0808">Transferase</keyword>
<evidence type="ECO:0000313" key="9">
    <source>
        <dbReference type="Proteomes" id="UP001158049"/>
    </source>
</evidence>
<evidence type="ECO:0000313" key="8">
    <source>
        <dbReference type="EMBL" id="SMP77740.1"/>
    </source>
</evidence>
<dbReference type="Gene3D" id="3.40.50.150">
    <property type="entry name" value="Vaccinia Virus protein VP39"/>
    <property type="match status" value="1"/>
</dbReference>
<evidence type="ECO:0000256" key="6">
    <source>
        <dbReference type="ARBA" id="ARBA00022691"/>
    </source>
</evidence>
<protein>
    <recommendedName>
        <fullName evidence="3">tRNA (guanine(46)-N(7))-methyltransferase</fullName>
        <ecNumber evidence="3">2.1.1.33</ecNumber>
    </recommendedName>
</protein>
<organism evidence="8 9">
    <name type="scientific">Noviherbaspirillum suwonense</name>
    <dbReference type="NCBI Taxonomy" id="1224511"/>
    <lineage>
        <taxon>Bacteria</taxon>
        <taxon>Pseudomonadati</taxon>
        <taxon>Pseudomonadota</taxon>
        <taxon>Betaproteobacteria</taxon>
        <taxon>Burkholderiales</taxon>
        <taxon>Oxalobacteraceae</taxon>
        <taxon>Noviherbaspirillum</taxon>
    </lineage>
</organism>
<keyword evidence="9" id="KW-1185">Reference proteome</keyword>
<comment type="function">
    <text evidence="2">Catalyzes the formation of N(7)-methylguanine at position 46 (m7G46) in tRNA.</text>
</comment>
<sequence>MHEHLAQQVTRHATSVFRKPVTDYNRLAFETSMAAWHDSGSKPLILDAGCGVGLSTLHLAQQFPDHFVIGVDQSADRLARNVQWPGEVPGNALRVRADLVDYWRLLQDAGIGLARHYLLYPNPWPKKQHLGRRWHGHPVFPTVVALGGALECRSNWRIYVEECAAALTQLTGLAVPVESLDAQHPITPFEEKYRASSHPLWRCRVALPTLNPQQ</sequence>